<feature type="compositionally biased region" description="Basic and acidic residues" evidence="1">
    <location>
        <begin position="154"/>
        <end position="171"/>
    </location>
</feature>
<name>A0A6M5YW48_9BACT</name>
<evidence type="ECO:0000256" key="1">
    <source>
        <dbReference type="SAM" id="MobiDB-lite"/>
    </source>
</evidence>
<keyword evidence="2" id="KW-0812">Transmembrane</keyword>
<feature type="transmembrane region" description="Helical" evidence="2">
    <location>
        <begin position="63"/>
        <end position="83"/>
    </location>
</feature>
<dbReference type="AlphaFoldDB" id="A0A6M5YW48"/>
<keyword evidence="4" id="KW-1185">Reference proteome</keyword>
<evidence type="ECO:0008006" key="5">
    <source>
        <dbReference type="Google" id="ProtNLM"/>
    </source>
</evidence>
<gene>
    <name evidence="3" type="ORF">FTUN_5007</name>
</gene>
<reference evidence="4" key="1">
    <citation type="submission" date="2020-05" db="EMBL/GenBank/DDBJ databases">
        <title>Frigoriglobus tundricola gen. nov., sp. nov., a psychrotolerant cellulolytic planctomycete of the family Gemmataceae with two divergent copies of 16S rRNA gene.</title>
        <authorList>
            <person name="Kulichevskaya I.S."/>
            <person name="Ivanova A.A."/>
            <person name="Naumoff D.G."/>
            <person name="Beletsky A.V."/>
            <person name="Rijpstra W.I.C."/>
            <person name="Sinninghe Damste J.S."/>
            <person name="Mardanov A.V."/>
            <person name="Ravin N.V."/>
            <person name="Dedysh S.N."/>
        </authorList>
    </citation>
    <scope>NUCLEOTIDE SEQUENCE [LARGE SCALE GENOMIC DNA]</scope>
    <source>
        <strain evidence="4">PL17</strain>
    </source>
</reference>
<evidence type="ECO:0000256" key="2">
    <source>
        <dbReference type="SAM" id="Phobius"/>
    </source>
</evidence>
<keyword evidence="2" id="KW-1133">Transmembrane helix</keyword>
<feature type="region of interest" description="Disordered" evidence="1">
    <location>
        <begin position="140"/>
        <end position="195"/>
    </location>
</feature>
<proteinExistence type="predicted"/>
<feature type="transmembrane region" description="Helical" evidence="2">
    <location>
        <begin position="90"/>
        <end position="107"/>
    </location>
</feature>
<dbReference type="Proteomes" id="UP000503447">
    <property type="component" value="Chromosome"/>
</dbReference>
<feature type="transmembrane region" description="Helical" evidence="2">
    <location>
        <begin position="248"/>
        <end position="275"/>
    </location>
</feature>
<feature type="transmembrane region" description="Helical" evidence="2">
    <location>
        <begin position="220"/>
        <end position="236"/>
    </location>
</feature>
<dbReference type="KEGG" id="ftj:FTUN_5007"/>
<keyword evidence="2" id="KW-0472">Membrane</keyword>
<protein>
    <recommendedName>
        <fullName evidence="5">Glycosyltransferase RgtA/B/C/D-like domain-containing protein</fullName>
    </recommendedName>
</protein>
<accession>A0A6M5YW48</accession>
<sequence>MLVAGVPLFLCMPPWTDVTLYDMAARAVLRGGVYYRDVFDTNLPGMGWSMAAVRYGFGPSYEALRAADLVVIGATVAALCGWVRRCGGTGYAVAWFVAAAALFYPFLSEFNHVQRDPWLLLPAIVAARLRLRRVARLIPPAPGEPAPNPSLKGGEQDLRSSDASRRAEEAMRAFPPLPSSRPREAPLTGPGREPSMAGGVGSSILEGFVWGLAVWLKPHVVVPALAVWAVSAVLLARREPRKRIVADLGGLILGGLLAGAPGVLWLVGTGAWPYFLDIFLNWNPDYLSESGSVQMRFNTVFNCFRPWSLVQFLALPTAALSLWEARVWSRRPCGPRAVPGSGWFYQPAGDACAVPARALLAACYLGWLAQVVLIQKAFDYVHVPLVFLGMTVVAGQRWCFGFAYLLWFGAVGVLMNAADVSPPLRHAVEAISPPESRLRPYVHLEKHPLADGEVMTLWPRCWTEGGSAEMRDRLGQYTDVHCGTRWRELEKVAAYLRTVDPPLGPGELNCWHDGTHPLYLMLDLDPATRYMHFGTAFGIRSKRASVAAEVAASRQRYVVSDLLRTNWDRTAAYAPAAWRAGDPLPVWLPPNEREKFPWNQPVVFRSGRYLVHRLDPTKPLGVIRVPDWDRLDKLAEFGPDE</sequence>
<dbReference type="RefSeq" id="WP_171472800.1">
    <property type="nucleotide sequence ID" value="NZ_CP053452.2"/>
</dbReference>
<evidence type="ECO:0000313" key="3">
    <source>
        <dbReference type="EMBL" id="QJW97433.1"/>
    </source>
</evidence>
<organism evidence="3 4">
    <name type="scientific">Frigoriglobus tundricola</name>
    <dbReference type="NCBI Taxonomy" id="2774151"/>
    <lineage>
        <taxon>Bacteria</taxon>
        <taxon>Pseudomonadati</taxon>
        <taxon>Planctomycetota</taxon>
        <taxon>Planctomycetia</taxon>
        <taxon>Gemmatales</taxon>
        <taxon>Gemmataceae</taxon>
        <taxon>Frigoriglobus</taxon>
    </lineage>
</organism>
<evidence type="ECO:0000313" key="4">
    <source>
        <dbReference type="Proteomes" id="UP000503447"/>
    </source>
</evidence>
<dbReference type="EMBL" id="CP053452">
    <property type="protein sequence ID" value="QJW97433.1"/>
    <property type="molecule type" value="Genomic_DNA"/>
</dbReference>